<dbReference type="NCBIfam" id="TIGR00229">
    <property type="entry name" value="sensory_box"/>
    <property type="match status" value="1"/>
</dbReference>
<keyword evidence="8" id="KW-0675">Receptor</keyword>
<dbReference type="Pfam" id="PF00015">
    <property type="entry name" value="MCPsignal"/>
    <property type="match status" value="1"/>
</dbReference>
<comment type="subcellular location">
    <subcellularLocation>
        <location evidence="1">Membrane</location>
    </subcellularLocation>
</comment>
<dbReference type="PROSITE" id="PS50111">
    <property type="entry name" value="CHEMOTAXIS_TRANSDUC_2"/>
    <property type="match status" value="1"/>
</dbReference>
<dbReference type="Gene3D" id="1.10.287.950">
    <property type="entry name" value="Methyl-accepting chemotaxis protein"/>
    <property type="match status" value="1"/>
</dbReference>
<dbReference type="Gene3D" id="3.30.450.20">
    <property type="entry name" value="PAS domain"/>
    <property type="match status" value="1"/>
</dbReference>
<evidence type="ECO:0000313" key="9">
    <source>
        <dbReference type="Proteomes" id="UP000006327"/>
    </source>
</evidence>
<keyword evidence="5" id="KW-1133">Transmembrane helix</keyword>
<organism evidence="8 9">
    <name type="scientific">Paraglaciecola arctica BSs20135</name>
    <dbReference type="NCBI Taxonomy" id="493475"/>
    <lineage>
        <taxon>Bacteria</taxon>
        <taxon>Pseudomonadati</taxon>
        <taxon>Pseudomonadota</taxon>
        <taxon>Gammaproteobacteria</taxon>
        <taxon>Alteromonadales</taxon>
        <taxon>Alteromonadaceae</taxon>
        <taxon>Paraglaciecola</taxon>
    </lineage>
</organism>
<dbReference type="PANTHER" id="PTHR32089">
    <property type="entry name" value="METHYL-ACCEPTING CHEMOTAXIS PROTEIN MCPB"/>
    <property type="match status" value="1"/>
</dbReference>
<evidence type="ECO:0000256" key="3">
    <source>
        <dbReference type="ARBA" id="ARBA00029447"/>
    </source>
</evidence>
<accession>K6ZDH4</accession>
<reference evidence="8 9" key="1">
    <citation type="journal article" date="2017" name="Antonie Van Leeuwenhoek">
        <title>Rhizobium rhizosphaerae sp. nov., a novel species isolated from rice rhizosphere.</title>
        <authorList>
            <person name="Zhao J.J."/>
            <person name="Zhang J."/>
            <person name="Zhang R.J."/>
            <person name="Zhang C.W."/>
            <person name="Yin H.Q."/>
            <person name="Zhang X.X."/>
        </authorList>
    </citation>
    <scope>NUCLEOTIDE SEQUENCE [LARGE SCALE GENOMIC DNA]</scope>
    <source>
        <strain evidence="8 9">BSs20135</strain>
    </source>
</reference>
<dbReference type="GO" id="GO:0006935">
    <property type="term" value="P:chemotaxis"/>
    <property type="evidence" value="ECO:0007669"/>
    <property type="project" value="UniProtKB-ARBA"/>
</dbReference>
<dbReference type="Proteomes" id="UP000006327">
    <property type="component" value="Unassembled WGS sequence"/>
</dbReference>
<evidence type="ECO:0000259" key="6">
    <source>
        <dbReference type="PROSITE" id="PS50111"/>
    </source>
</evidence>
<dbReference type="RefSeq" id="WP_007624448.1">
    <property type="nucleotide sequence ID" value="NZ_BAEO01000062.1"/>
</dbReference>
<evidence type="ECO:0000313" key="8">
    <source>
        <dbReference type="EMBL" id="GAC21470.1"/>
    </source>
</evidence>
<feature type="domain" description="PAS" evidence="7">
    <location>
        <begin position="22"/>
        <end position="61"/>
    </location>
</feature>
<name>K6ZDH4_9ALTE</name>
<evidence type="ECO:0000256" key="2">
    <source>
        <dbReference type="ARBA" id="ARBA00023224"/>
    </source>
</evidence>
<keyword evidence="9" id="KW-1185">Reference proteome</keyword>
<protein>
    <submittedName>
        <fullName evidence="8">Aerotaxis receptor</fullName>
    </submittedName>
</protein>
<dbReference type="FunFam" id="1.10.287.950:FF:000001">
    <property type="entry name" value="Methyl-accepting chemotaxis sensory transducer"/>
    <property type="match status" value="1"/>
</dbReference>
<dbReference type="CDD" id="cd00130">
    <property type="entry name" value="PAS"/>
    <property type="match status" value="1"/>
</dbReference>
<sequence>MSRVDKPVVNEEIKFSPNEELVSVTDTKGVVQYANDNFCRVAGFEYDELVGQHHNIVRHPDMPKQAFADMWSKLKSKQAWRGAVKNRSKDGRYYWVDAFVTPQFEDGVLTGYQSVRTVLKSEYRARAETLYGKINNGKNLGESFFKGKMKDLLYVVLALILAAGSLYYPFIAFLLVLLPFLVFRKELFGLRSFITALRDEYDSVSRHVFSGSDDTSVVDFSKKMQEGRIKTIIGRVIDSTKALGQGVGILKESSFQAKLGVERQTSELHQVSVAIEEMVATNDEVARNTALTSTKIESVHKDCKLATDSMTNTMEKVSNLATEVAESAETAGTLADEANKISGIMQEIQGIADQTNLLALNAAIEAARAGEHGRGFAVVADEVRTLSSRTRAATEQIQTSVGDIQNTLLLWSKTMLKEKESAEKCVQDTESTRTLVFHVYEQVTEISDLANQISVASEEQSVVSKEISTNIVNISEESNSNLQQAEIVAQESSNIEIRAKGLTALGATFG</sequence>
<dbReference type="SUPFAM" id="SSF58104">
    <property type="entry name" value="Methyl-accepting chemotaxis protein (MCP) signaling domain"/>
    <property type="match status" value="1"/>
</dbReference>
<dbReference type="OrthoDB" id="5675566at2"/>
<keyword evidence="5" id="KW-0472">Membrane</keyword>
<comment type="caution">
    <text evidence="8">The sequence shown here is derived from an EMBL/GenBank/DDBJ whole genome shotgun (WGS) entry which is preliminary data.</text>
</comment>
<evidence type="ECO:0000256" key="1">
    <source>
        <dbReference type="ARBA" id="ARBA00004370"/>
    </source>
</evidence>
<dbReference type="EMBL" id="BAEO01000062">
    <property type="protein sequence ID" value="GAC21470.1"/>
    <property type="molecule type" value="Genomic_DNA"/>
</dbReference>
<evidence type="ECO:0000256" key="4">
    <source>
        <dbReference type="PROSITE-ProRule" id="PRU00284"/>
    </source>
</evidence>
<dbReference type="Pfam" id="PF08447">
    <property type="entry name" value="PAS_3"/>
    <property type="match status" value="1"/>
</dbReference>
<dbReference type="STRING" id="493475.GARC_4528"/>
<dbReference type="eggNOG" id="COG0840">
    <property type="taxonomic scope" value="Bacteria"/>
</dbReference>
<evidence type="ECO:0000259" key="7">
    <source>
        <dbReference type="PROSITE" id="PS50112"/>
    </source>
</evidence>
<feature type="transmembrane region" description="Helical" evidence="5">
    <location>
        <begin position="152"/>
        <end position="182"/>
    </location>
</feature>
<keyword evidence="2 4" id="KW-0807">Transducer</keyword>
<feature type="domain" description="Methyl-accepting transducer" evidence="6">
    <location>
        <begin position="239"/>
        <end position="475"/>
    </location>
</feature>
<keyword evidence="5" id="KW-0812">Transmembrane</keyword>
<dbReference type="AlphaFoldDB" id="K6ZDH4"/>
<dbReference type="InterPro" id="IPR035965">
    <property type="entry name" value="PAS-like_dom_sf"/>
</dbReference>
<comment type="similarity">
    <text evidence="3">Belongs to the methyl-accepting chemotaxis (MCP) protein family.</text>
</comment>
<gene>
    <name evidence="8" type="primary">aer</name>
    <name evidence="8" type="ORF">GARC_4528</name>
</gene>
<dbReference type="InterPro" id="IPR000014">
    <property type="entry name" value="PAS"/>
</dbReference>
<dbReference type="InterPro" id="IPR013655">
    <property type="entry name" value="PAS_fold_3"/>
</dbReference>
<dbReference type="PANTHER" id="PTHR32089:SF52">
    <property type="entry name" value="CHEMOTAXIS SIGNAL TRANSDUCTION SYSTEM METHYL ACCEPTING SENSORY TRANSDUCER WITH PAS SENSORY DOMAIN"/>
    <property type="match status" value="1"/>
</dbReference>
<proteinExistence type="inferred from homology"/>
<dbReference type="SMART" id="SM00283">
    <property type="entry name" value="MA"/>
    <property type="match status" value="1"/>
</dbReference>
<evidence type="ECO:0000256" key="5">
    <source>
        <dbReference type="SAM" id="Phobius"/>
    </source>
</evidence>
<dbReference type="GO" id="GO:0016020">
    <property type="term" value="C:membrane"/>
    <property type="evidence" value="ECO:0007669"/>
    <property type="project" value="UniProtKB-SubCell"/>
</dbReference>
<dbReference type="PROSITE" id="PS50112">
    <property type="entry name" value="PAS"/>
    <property type="match status" value="1"/>
</dbReference>
<dbReference type="SUPFAM" id="SSF55785">
    <property type="entry name" value="PYP-like sensor domain (PAS domain)"/>
    <property type="match status" value="1"/>
</dbReference>
<dbReference type="InterPro" id="IPR004089">
    <property type="entry name" value="MCPsignal_dom"/>
</dbReference>
<dbReference type="GO" id="GO:0007165">
    <property type="term" value="P:signal transduction"/>
    <property type="evidence" value="ECO:0007669"/>
    <property type="project" value="UniProtKB-KW"/>
</dbReference>